<evidence type="ECO:0000256" key="1">
    <source>
        <dbReference type="SAM" id="Coils"/>
    </source>
</evidence>
<dbReference type="CDD" id="cd04301">
    <property type="entry name" value="NAT_SF"/>
    <property type="match status" value="1"/>
</dbReference>
<dbReference type="Pfam" id="PF00583">
    <property type="entry name" value="Acetyltransf_1"/>
    <property type="match status" value="1"/>
</dbReference>
<protein>
    <submittedName>
        <fullName evidence="4">CSRP2 binding protein [Gorilla gorilla]</fullName>
    </submittedName>
</protein>
<feature type="compositionally biased region" description="Polar residues" evidence="2">
    <location>
        <begin position="46"/>
        <end position="55"/>
    </location>
</feature>
<feature type="coiled-coil region" evidence="1">
    <location>
        <begin position="84"/>
        <end position="111"/>
    </location>
</feature>
<organism evidence="4">
    <name type="scientific">Lepeophtheirus salmonis</name>
    <name type="common">Salmon louse</name>
    <name type="synonym">Caligus salmonis</name>
    <dbReference type="NCBI Taxonomy" id="72036"/>
    <lineage>
        <taxon>Eukaryota</taxon>
        <taxon>Metazoa</taxon>
        <taxon>Ecdysozoa</taxon>
        <taxon>Arthropoda</taxon>
        <taxon>Crustacea</taxon>
        <taxon>Multicrustacea</taxon>
        <taxon>Hexanauplia</taxon>
        <taxon>Copepoda</taxon>
        <taxon>Siphonostomatoida</taxon>
        <taxon>Caligidae</taxon>
        <taxon>Lepeophtheirus</taxon>
    </lineage>
</organism>
<reference evidence="4" key="1">
    <citation type="submission" date="2014-05" db="EMBL/GenBank/DDBJ databases">
        <authorList>
            <person name="Chronopoulou M."/>
        </authorList>
    </citation>
    <scope>NUCLEOTIDE SEQUENCE</scope>
    <source>
        <tissue evidence="4">Whole organism</tissue>
    </source>
</reference>
<sequence>MTEDSFGQSLTKRIRIDYDQNDTSSDVEVQFKNEVRNPEDLDESSAHFNGNSSNLESKKVKKKKKTKDWFKKVTPHVTSAELPLDLFNDEEEEEDEDVEEEENMMMEMEASSVTYVKEETEIKKEPLDEDFPDQSSQVSQKLPTNTTRKILHHDSDPSIVPISEYEEEKILKKLENAPNLLSKNLFARQLRTKLKVRCLQRERGLPLFNLDENILRIAKKNNLVDEFIKKEEIGISESIRILDRYLAHPNINSGKSDYNSSTFKMKLVGRDEYSKTIMSPFTGRMLKPYIRRDLESRPLKLRLLNEIVSRGKKIIDSHPIDYCYVQPHHIPAINSLVEKFFWPGIDLSECLQYPDFSCVVLYRRIVIAFAFLVPDVSPTEAYISFIFTHPEWRRAGIGKFMLYHLIQVLMKNYTNLFI</sequence>
<dbReference type="InterPro" id="IPR016181">
    <property type="entry name" value="Acyl_CoA_acyltransferase"/>
</dbReference>
<dbReference type="OrthoDB" id="4080456at2759"/>
<evidence type="ECO:0000259" key="3">
    <source>
        <dbReference type="PROSITE" id="PS51186"/>
    </source>
</evidence>
<gene>
    <name evidence="4" type="primary">CSRP2BP</name>
</gene>
<dbReference type="Gene3D" id="3.40.630.30">
    <property type="match status" value="1"/>
</dbReference>
<evidence type="ECO:0000313" key="4">
    <source>
        <dbReference type="EMBL" id="CDW18988.1"/>
    </source>
</evidence>
<feature type="domain" description="N-acetyltransferase" evidence="3">
    <location>
        <begin position="320"/>
        <end position="418"/>
    </location>
</feature>
<dbReference type="PROSITE" id="PS51186">
    <property type="entry name" value="GNAT"/>
    <property type="match status" value="1"/>
</dbReference>
<dbReference type="AlphaFoldDB" id="A0A0K2SZ14"/>
<evidence type="ECO:0000256" key="2">
    <source>
        <dbReference type="SAM" id="MobiDB-lite"/>
    </source>
</evidence>
<keyword evidence="1" id="KW-0175">Coiled coil</keyword>
<dbReference type="PANTHER" id="PTHR20916">
    <property type="entry name" value="CYSTEINE AND GLYCINE-RICH PROTEIN 2 BINDING PROTEIN"/>
    <property type="match status" value="1"/>
</dbReference>
<accession>A0A0K2SZ14</accession>
<name>A0A0K2SZ14_LEPSM</name>
<proteinExistence type="predicted"/>
<dbReference type="GO" id="GO:0004402">
    <property type="term" value="F:histone acetyltransferase activity"/>
    <property type="evidence" value="ECO:0007669"/>
    <property type="project" value="TreeGrafter"/>
</dbReference>
<dbReference type="PANTHER" id="PTHR20916:SF26">
    <property type="entry name" value="CYSTEINE-RICH PROTEIN 2-BINDING PROTEIN"/>
    <property type="match status" value="1"/>
</dbReference>
<feature type="region of interest" description="Disordered" evidence="2">
    <location>
        <begin position="34"/>
        <end position="68"/>
    </location>
</feature>
<dbReference type="SUPFAM" id="SSF55729">
    <property type="entry name" value="Acyl-CoA N-acyltransferases (Nat)"/>
    <property type="match status" value="1"/>
</dbReference>
<dbReference type="InterPro" id="IPR000182">
    <property type="entry name" value="GNAT_dom"/>
</dbReference>
<dbReference type="EMBL" id="HACA01001627">
    <property type="protein sequence ID" value="CDW18988.1"/>
    <property type="molecule type" value="Transcribed_RNA"/>
</dbReference>